<keyword evidence="6" id="KW-1185">Reference proteome</keyword>
<dbReference type="OrthoDB" id="8127at2157"/>
<dbReference type="EMBL" id="WUUU01000181">
    <property type="protein sequence ID" value="MXR21984.1"/>
    <property type="molecule type" value="Genomic_DNA"/>
</dbReference>
<feature type="domain" description="Response regulatory" evidence="3">
    <location>
        <begin position="10"/>
        <end position="126"/>
    </location>
</feature>
<evidence type="ECO:0000256" key="2">
    <source>
        <dbReference type="PROSITE-ProRule" id="PRU00169"/>
    </source>
</evidence>
<evidence type="ECO:0000259" key="4">
    <source>
        <dbReference type="PROSITE" id="PS50112"/>
    </source>
</evidence>
<accession>A0A6B0SJJ5</accession>
<dbReference type="Pfam" id="PF13426">
    <property type="entry name" value="PAS_9"/>
    <property type="match status" value="1"/>
</dbReference>
<dbReference type="PANTHER" id="PTHR44591">
    <property type="entry name" value="STRESS RESPONSE REGULATOR PROTEIN 1"/>
    <property type="match status" value="1"/>
</dbReference>
<dbReference type="AlphaFoldDB" id="A0A6B0SJJ5"/>
<dbReference type="InterPro" id="IPR001789">
    <property type="entry name" value="Sig_transdc_resp-reg_receiver"/>
</dbReference>
<sequence length="445" mass="47814">MSGSGEDRMTVLCVDDDEAFLELEVEMLELRADDVDAVPVSSAPAALDVLAERDVDCVVSDFDMPEMTGLEFLEAVTERFRRLPFILHTGKGSEEIASEAISAGVADYIQKSGGAEQYDLLANRIRNAVGHTRESVQRERTEQWYRQLFEQRIIGVAISQDGEFVQANQKFADILGYDRSDVVGMTAMDVVAADDRDRVARALRKREDGEVDSIHYVVTAVRADGERVDLEVNGGRVDYGGDPAVLGLVLPVSEHARVVRPTVSRGVRDDLRNAAAAIDATDRDDHTLDGAHRAVERALDVLGVDSDPPAGDGTATTSLADACNAAWSRFDVGPDANLEVRADAAVGADEAAVAAFVEDVVEVALGRWPTDCTVVVEPVDGGFSVRVASPNVRRQAAADLLGADAPRLDPVTDVASRHGWDVMITTLGPNTVEYTLELAPNGSVS</sequence>
<name>A0A6B0SJJ5_9EURY</name>
<dbReference type="CDD" id="cd00130">
    <property type="entry name" value="PAS"/>
    <property type="match status" value="1"/>
</dbReference>
<dbReference type="SMART" id="SM00091">
    <property type="entry name" value="PAS"/>
    <property type="match status" value="1"/>
</dbReference>
<protein>
    <submittedName>
        <fullName evidence="5">PAS domain S-box protein</fullName>
    </submittedName>
</protein>
<dbReference type="NCBIfam" id="TIGR00229">
    <property type="entry name" value="sensory_box"/>
    <property type="match status" value="1"/>
</dbReference>
<proteinExistence type="predicted"/>
<dbReference type="PROSITE" id="PS50112">
    <property type="entry name" value="PAS"/>
    <property type="match status" value="1"/>
</dbReference>
<dbReference type="InterPro" id="IPR011006">
    <property type="entry name" value="CheY-like_superfamily"/>
</dbReference>
<dbReference type="Pfam" id="PF00072">
    <property type="entry name" value="Response_reg"/>
    <property type="match status" value="1"/>
</dbReference>
<dbReference type="PROSITE" id="PS50110">
    <property type="entry name" value="RESPONSE_REGULATORY"/>
    <property type="match status" value="1"/>
</dbReference>
<dbReference type="InterPro" id="IPR000014">
    <property type="entry name" value="PAS"/>
</dbReference>
<gene>
    <name evidence="5" type="ORF">GRX66_15770</name>
</gene>
<dbReference type="CDD" id="cd00156">
    <property type="entry name" value="REC"/>
    <property type="match status" value="1"/>
</dbReference>
<dbReference type="InterPro" id="IPR035965">
    <property type="entry name" value="PAS-like_dom_sf"/>
</dbReference>
<organism evidence="5 6">
    <name type="scientific">Halobacterium bonnevillei</name>
    <dbReference type="NCBI Taxonomy" id="2692200"/>
    <lineage>
        <taxon>Archaea</taxon>
        <taxon>Methanobacteriati</taxon>
        <taxon>Methanobacteriota</taxon>
        <taxon>Stenosarchaea group</taxon>
        <taxon>Halobacteria</taxon>
        <taxon>Halobacteriales</taxon>
        <taxon>Halobacteriaceae</taxon>
        <taxon>Halobacterium</taxon>
    </lineage>
</organism>
<dbReference type="SUPFAM" id="SSF52172">
    <property type="entry name" value="CheY-like"/>
    <property type="match status" value="1"/>
</dbReference>
<dbReference type="RefSeq" id="WP_159527390.1">
    <property type="nucleotide sequence ID" value="NZ_WUUU01000181.1"/>
</dbReference>
<evidence type="ECO:0000313" key="5">
    <source>
        <dbReference type="EMBL" id="MXR21984.1"/>
    </source>
</evidence>
<dbReference type="InterPro" id="IPR050595">
    <property type="entry name" value="Bact_response_regulator"/>
</dbReference>
<dbReference type="SMART" id="SM00448">
    <property type="entry name" value="REC"/>
    <property type="match status" value="1"/>
</dbReference>
<comment type="caution">
    <text evidence="5">The sequence shown here is derived from an EMBL/GenBank/DDBJ whole genome shotgun (WGS) entry which is preliminary data.</text>
</comment>
<feature type="modified residue" description="4-aspartylphosphate" evidence="2">
    <location>
        <position position="61"/>
    </location>
</feature>
<dbReference type="Gene3D" id="3.40.50.2300">
    <property type="match status" value="1"/>
</dbReference>
<keyword evidence="1 2" id="KW-0597">Phosphoprotein</keyword>
<dbReference type="Proteomes" id="UP000471521">
    <property type="component" value="Unassembled WGS sequence"/>
</dbReference>
<dbReference type="Gene3D" id="3.30.450.20">
    <property type="entry name" value="PAS domain"/>
    <property type="match status" value="1"/>
</dbReference>
<dbReference type="PANTHER" id="PTHR44591:SF3">
    <property type="entry name" value="RESPONSE REGULATORY DOMAIN-CONTAINING PROTEIN"/>
    <property type="match status" value="1"/>
</dbReference>
<evidence type="ECO:0000259" key="3">
    <source>
        <dbReference type="PROSITE" id="PS50110"/>
    </source>
</evidence>
<dbReference type="SUPFAM" id="SSF55785">
    <property type="entry name" value="PYP-like sensor domain (PAS domain)"/>
    <property type="match status" value="1"/>
</dbReference>
<evidence type="ECO:0000256" key="1">
    <source>
        <dbReference type="ARBA" id="ARBA00022553"/>
    </source>
</evidence>
<feature type="domain" description="PAS" evidence="4">
    <location>
        <begin position="156"/>
        <end position="210"/>
    </location>
</feature>
<reference evidence="5 6" key="1">
    <citation type="submission" date="2019-12" db="EMBL/GenBank/DDBJ databases">
        <title>Isolation and characterization of three novel carbon monoxide-oxidizing members of Halobacteria from salione crusts and soils.</title>
        <authorList>
            <person name="Myers M.R."/>
            <person name="King G.M."/>
        </authorList>
    </citation>
    <scope>NUCLEOTIDE SEQUENCE [LARGE SCALE GENOMIC DNA]</scope>
    <source>
        <strain evidence="5 6">PCN9</strain>
    </source>
</reference>
<evidence type="ECO:0000313" key="6">
    <source>
        <dbReference type="Proteomes" id="UP000471521"/>
    </source>
</evidence>
<dbReference type="GO" id="GO:0000160">
    <property type="term" value="P:phosphorelay signal transduction system"/>
    <property type="evidence" value="ECO:0007669"/>
    <property type="project" value="InterPro"/>
</dbReference>